<dbReference type="AlphaFoldDB" id="A0A414ZQW6"/>
<dbReference type="Proteomes" id="UP000285865">
    <property type="component" value="Unassembled WGS sequence"/>
</dbReference>
<proteinExistence type="predicted"/>
<evidence type="ECO:0000313" key="1">
    <source>
        <dbReference type="EMBL" id="RHI25625.1"/>
    </source>
</evidence>
<dbReference type="EMBL" id="QRKN01000001">
    <property type="protein sequence ID" value="RHI25625.1"/>
    <property type="molecule type" value="Genomic_DNA"/>
</dbReference>
<reference evidence="1 2" key="1">
    <citation type="submission" date="2018-08" db="EMBL/GenBank/DDBJ databases">
        <title>A genome reference for cultivated species of the human gut microbiota.</title>
        <authorList>
            <person name="Zou Y."/>
            <person name="Xue W."/>
            <person name="Luo G."/>
        </authorList>
    </citation>
    <scope>NUCLEOTIDE SEQUENCE [LARGE SCALE GENOMIC DNA]</scope>
    <source>
        <strain evidence="1 2">AM16-11</strain>
    </source>
</reference>
<evidence type="ECO:0008006" key="3">
    <source>
        <dbReference type="Google" id="ProtNLM"/>
    </source>
</evidence>
<organism evidence="1 2">
    <name type="scientific">Agathobacter rectalis</name>
    <dbReference type="NCBI Taxonomy" id="39491"/>
    <lineage>
        <taxon>Bacteria</taxon>
        <taxon>Bacillati</taxon>
        <taxon>Bacillota</taxon>
        <taxon>Clostridia</taxon>
        <taxon>Lachnospirales</taxon>
        <taxon>Lachnospiraceae</taxon>
        <taxon>Agathobacter</taxon>
    </lineage>
</organism>
<gene>
    <name evidence="1" type="ORF">DW172_02775</name>
</gene>
<protein>
    <recommendedName>
        <fullName evidence="3">HPr family phosphocarrier protein</fullName>
    </recommendedName>
</protein>
<sequence>MSSEEFMRKEFTLNLDSLTDLEEFVHLLISKISADVDGCYEHQIVDAKSFMGMVSISTHPITVRINSDDEKEVELFNGICARYSYSR</sequence>
<name>A0A414ZQW6_9FIRM</name>
<dbReference type="RefSeq" id="WP_118257101.1">
    <property type="nucleotide sequence ID" value="NZ_QRKN01000001.1"/>
</dbReference>
<accession>A0A414ZQW6</accession>
<evidence type="ECO:0000313" key="2">
    <source>
        <dbReference type="Proteomes" id="UP000285865"/>
    </source>
</evidence>
<comment type="caution">
    <text evidence="1">The sequence shown here is derived from an EMBL/GenBank/DDBJ whole genome shotgun (WGS) entry which is preliminary data.</text>
</comment>